<gene>
    <name evidence="1" type="ORF">F8R14_05720</name>
</gene>
<sequence length="64" mass="7463">MKEQEFQDNIIMNILLNGELSNKEIDIKQVLSEKNEEEIYAAFMKAVNISQKLKKLHINKLMLG</sequence>
<dbReference type="RefSeq" id="WP_127007304.1">
    <property type="nucleotide sequence ID" value="NZ_CAUENZ010000007.1"/>
</dbReference>
<evidence type="ECO:0000313" key="2">
    <source>
        <dbReference type="Proteomes" id="UP000434554"/>
    </source>
</evidence>
<reference evidence="1 2" key="1">
    <citation type="submission" date="2019-09" db="EMBL/GenBank/DDBJ databases">
        <title>Draft genome sequence of 3 type strains from the CCUG.</title>
        <authorList>
            <person name="Pineiro-Iglesias B."/>
            <person name="Tunovic T."/>
            <person name="Unosson C."/>
            <person name="Inganas E."/>
            <person name="Ohlen M."/>
            <person name="Cardew S."/>
            <person name="Jensie-Markopoulos S."/>
            <person name="Salva-Serra F."/>
            <person name="Jaen-Luchoro D."/>
            <person name="Karlsson R."/>
            <person name="Svensson-Stadler L."/>
            <person name="Chun J."/>
            <person name="Moore E."/>
        </authorList>
    </citation>
    <scope>NUCLEOTIDE SEQUENCE [LARGE SCALE GENOMIC DNA]</scope>
    <source>
        <strain evidence="1 2">CCUG 65427</strain>
    </source>
</reference>
<dbReference type="Proteomes" id="UP000434554">
    <property type="component" value="Unassembled WGS sequence"/>
</dbReference>
<dbReference type="EMBL" id="WBKH01000005">
    <property type="protein sequence ID" value="KAB1478662.1"/>
    <property type="molecule type" value="Genomic_DNA"/>
</dbReference>
<comment type="caution">
    <text evidence="1">The sequence shown here is derived from an EMBL/GenBank/DDBJ whole genome shotgun (WGS) entry which is preliminary data.</text>
</comment>
<organism evidence="1 2">
    <name type="scientific">Veillonella seminalis</name>
    <dbReference type="NCBI Taxonomy" id="1502943"/>
    <lineage>
        <taxon>Bacteria</taxon>
        <taxon>Bacillati</taxon>
        <taxon>Bacillota</taxon>
        <taxon>Negativicutes</taxon>
        <taxon>Veillonellales</taxon>
        <taxon>Veillonellaceae</taxon>
        <taxon>Veillonella</taxon>
    </lineage>
</organism>
<name>A0A833CB31_9FIRM</name>
<dbReference type="GeneID" id="83054525"/>
<dbReference type="AlphaFoldDB" id="A0A833CB31"/>
<evidence type="ECO:0000313" key="1">
    <source>
        <dbReference type="EMBL" id="KAB1478662.1"/>
    </source>
</evidence>
<proteinExistence type="predicted"/>
<protein>
    <submittedName>
        <fullName evidence="1">Uncharacterized protein</fullName>
    </submittedName>
</protein>
<accession>A0A833CB31</accession>